<evidence type="ECO:0000313" key="1">
    <source>
        <dbReference type="EMBL" id="KAK4549874.1"/>
    </source>
</evidence>
<organism evidence="1 2">
    <name type="scientific">Oleoguttula mirabilis</name>
    <dbReference type="NCBI Taxonomy" id="1507867"/>
    <lineage>
        <taxon>Eukaryota</taxon>
        <taxon>Fungi</taxon>
        <taxon>Dikarya</taxon>
        <taxon>Ascomycota</taxon>
        <taxon>Pezizomycotina</taxon>
        <taxon>Dothideomycetes</taxon>
        <taxon>Dothideomycetidae</taxon>
        <taxon>Mycosphaerellales</taxon>
        <taxon>Teratosphaeriaceae</taxon>
        <taxon>Oleoguttula</taxon>
    </lineage>
</organism>
<gene>
    <name evidence="1" type="ORF">LTR36_005175</name>
</gene>
<protein>
    <submittedName>
        <fullName evidence="1">Uncharacterized protein</fullName>
    </submittedName>
</protein>
<dbReference type="AlphaFoldDB" id="A0AAV9JWF4"/>
<comment type="caution">
    <text evidence="1">The sequence shown here is derived from an EMBL/GenBank/DDBJ whole genome shotgun (WGS) entry which is preliminary data.</text>
</comment>
<accession>A0AAV9JWF4</accession>
<reference evidence="1 2" key="1">
    <citation type="submission" date="2021-11" db="EMBL/GenBank/DDBJ databases">
        <title>Black yeast isolated from Biological Soil Crust.</title>
        <authorList>
            <person name="Kurbessoian T."/>
        </authorList>
    </citation>
    <scope>NUCLEOTIDE SEQUENCE [LARGE SCALE GENOMIC DNA]</scope>
    <source>
        <strain evidence="1 2">CCFEE 5522</strain>
    </source>
</reference>
<proteinExistence type="predicted"/>
<keyword evidence="2" id="KW-1185">Reference proteome</keyword>
<name>A0AAV9JWF4_9PEZI</name>
<evidence type="ECO:0000313" key="2">
    <source>
        <dbReference type="Proteomes" id="UP001324427"/>
    </source>
</evidence>
<sequence>MVLVSADRIQIDEQRPPPSEPALLRVHKQMRAEARAIYYKENTFRFHVNDFDITAVLRWYAVSATHRKCHHHYIISSSHDWPRLLAWLQAYYDGLCRSIGERRDNQACVVHSLFGMVREMKGEQALTWQQVAKNLEYVHQGLVATQSGW</sequence>
<dbReference type="EMBL" id="JAVFHQ010000003">
    <property type="protein sequence ID" value="KAK4549874.1"/>
    <property type="molecule type" value="Genomic_DNA"/>
</dbReference>
<dbReference type="Proteomes" id="UP001324427">
    <property type="component" value="Unassembled WGS sequence"/>
</dbReference>